<dbReference type="InterPro" id="IPR038096">
    <property type="entry name" value="TEA/ATTS_sf"/>
</dbReference>
<dbReference type="Pfam" id="PF01167">
    <property type="entry name" value="Tub"/>
    <property type="match status" value="1"/>
</dbReference>
<accession>M7BP62</accession>
<evidence type="ECO:0000256" key="5">
    <source>
        <dbReference type="ARBA" id="ARBA00022490"/>
    </source>
</evidence>
<keyword evidence="10" id="KW-0539">Nucleus</keyword>
<keyword evidence="5" id="KW-0963">Cytoplasm</keyword>
<evidence type="ECO:0000256" key="4">
    <source>
        <dbReference type="ARBA" id="ARBA00007129"/>
    </source>
</evidence>
<dbReference type="PRINTS" id="PR01573">
    <property type="entry name" value="SUPERTUBBY"/>
</dbReference>
<comment type="similarity">
    <text evidence="4">Belongs to the TUB family.</text>
</comment>
<dbReference type="GO" id="GO:0005667">
    <property type="term" value="C:transcription regulator complex"/>
    <property type="evidence" value="ECO:0007669"/>
    <property type="project" value="TreeGrafter"/>
</dbReference>
<feature type="compositionally biased region" description="Acidic residues" evidence="12">
    <location>
        <begin position="136"/>
        <end position="145"/>
    </location>
</feature>
<dbReference type="GO" id="GO:0005634">
    <property type="term" value="C:nucleus"/>
    <property type="evidence" value="ECO:0007669"/>
    <property type="project" value="UniProtKB-SubCell"/>
</dbReference>
<dbReference type="FunFam" id="2.70.50.80:FF:000001">
    <property type="entry name" value="Transcriptional enhancer factor TEF-1, putative"/>
    <property type="match status" value="1"/>
</dbReference>
<evidence type="ECO:0000256" key="11">
    <source>
        <dbReference type="PROSITE-ProRule" id="PRU00505"/>
    </source>
</evidence>
<dbReference type="PRINTS" id="PR01574">
    <property type="entry name" value="TUBBYPROTEIN"/>
</dbReference>
<keyword evidence="15" id="KW-1185">Reference proteome</keyword>
<evidence type="ECO:0000256" key="7">
    <source>
        <dbReference type="ARBA" id="ARBA00023015"/>
    </source>
</evidence>
<keyword evidence="7" id="KW-0805">Transcription regulation</keyword>
<dbReference type="InterPro" id="IPR000007">
    <property type="entry name" value="Tubby_C"/>
</dbReference>
<evidence type="ECO:0000256" key="2">
    <source>
        <dbReference type="ARBA" id="ARBA00004496"/>
    </source>
</evidence>
<keyword evidence="6" id="KW-0964">Secreted</keyword>
<dbReference type="PROSITE" id="PS01200">
    <property type="entry name" value="TUB_1"/>
    <property type="match status" value="1"/>
</dbReference>
<dbReference type="PROSITE" id="PS51088">
    <property type="entry name" value="TEA_2"/>
    <property type="match status" value="1"/>
</dbReference>
<dbReference type="InterPro" id="IPR025659">
    <property type="entry name" value="Tubby-like_C"/>
</dbReference>
<dbReference type="InterPro" id="IPR018066">
    <property type="entry name" value="Tubby_C_CS"/>
</dbReference>
<dbReference type="STRING" id="8469.M7BP62"/>
<dbReference type="eggNOG" id="KOG2502">
    <property type="taxonomic scope" value="Eukaryota"/>
</dbReference>
<evidence type="ECO:0000256" key="12">
    <source>
        <dbReference type="SAM" id="MobiDB-lite"/>
    </source>
</evidence>
<evidence type="ECO:0000256" key="6">
    <source>
        <dbReference type="ARBA" id="ARBA00022525"/>
    </source>
</evidence>
<dbReference type="Pfam" id="PF17725">
    <property type="entry name" value="YBD"/>
    <property type="match status" value="1"/>
</dbReference>
<protein>
    <submittedName>
        <fullName evidence="14">Tubby-related protein 3</fullName>
    </submittedName>
</protein>
<dbReference type="InterPro" id="IPR041086">
    <property type="entry name" value="YBD"/>
</dbReference>
<dbReference type="GO" id="GO:0000981">
    <property type="term" value="F:DNA-binding transcription factor activity, RNA polymerase II-specific"/>
    <property type="evidence" value="ECO:0007669"/>
    <property type="project" value="TreeGrafter"/>
</dbReference>
<evidence type="ECO:0000313" key="15">
    <source>
        <dbReference type="Proteomes" id="UP000031443"/>
    </source>
</evidence>
<feature type="compositionally biased region" description="Polar residues" evidence="12">
    <location>
        <begin position="165"/>
        <end position="184"/>
    </location>
</feature>
<dbReference type="GO" id="GO:0048568">
    <property type="term" value="P:embryonic organ development"/>
    <property type="evidence" value="ECO:0007669"/>
    <property type="project" value="TreeGrafter"/>
</dbReference>
<dbReference type="InterPro" id="IPR005398">
    <property type="entry name" value="Tubby_N"/>
</dbReference>
<dbReference type="SMART" id="SM00426">
    <property type="entry name" value="TEA"/>
    <property type="match status" value="1"/>
</dbReference>
<dbReference type="FunFam" id="3.20.90.10:FF:000001">
    <property type="entry name" value="Tubby-like protein"/>
    <property type="match status" value="1"/>
</dbReference>
<evidence type="ECO:0000256" key="10">
    <source>
        <dbReference type="ARBA" id="ARBA00023242"/>
    </source>
</evidence>
<dbReference type="InterPro" id="IPR000818">
    <property type="entry name" value="TEA/ATTS_dom"/>
</dbReference>
<keyword evidence="9" id="KW-0804">Transcription</keyword>
<evidence type="ECO:0000313" key="14">
    <source>
        <dbReference type="EMBL" id="EMP39696.1"/>
    </source>
</evidence>
<feature type="DNA-binding region" description="TEA" evidence="11">
    <location>
        <begin position="492"/>
        <end position="568"/>
    </location>
</feature>
<evidence type="ECO:0000256" key="9">
    <source>
        <dbReference type="ARBA" id="ARBA00023163"/>
    </source>
</evidence>
<reference evidence="15" key="1">
    <citation type="journal article" date="2013" name="Nat. Genet.">
        <title>The draft genomes of soft-shell turtle and green sea turtle yield insights into the development and evolution of the turtle-specific body plan.</title>
        <authorList>
            <person name="Wang Z."/>
            <person name="Pascual-Anaya J."/>
            <person name="Zadissa A."/>
            <person name="Li W."/>
            <person name="Niimura Y."/>
            <person name="Huang Z."/>
            <person name="Li C."/>
            <person name="White S."/>
            <person name="Xiong Z."/>
            <person name="Fang D."/>
            <person name="Wang B."/>
            <person name="Ming Y."/>
            <person name="Chen Y."/>
            <person name="Zheng Y."/>
            <person name="Kuraku S."/>
            <person name="Pignatelli M."/>
            <person name="Herrero J."/>
            <person name="Beal K."/>
            <person name="Nozawa M."/>
            <person name="Li Q."/>
            <person name="Wang J."/>
            <person name="Zhang H."/>
            <person name="Yu L."/>
            <person name="Shigenobu S."/>
            <person name="Wang J."/>
            <person name="Liu J."/>
            <person name="Flicek P."/>
            <person name="Searle S."/>
            <person name="Wang J."/>
            <person name="Kuratani S."/>
            <person name="Yin Y."/>
            <person name="Aken B."/>
            <person name="Zhang G."/>
            <person name="Irie N."/>
        </authorList>
    </citation>
    <scope>NUCLEOTIDE SEQUENCE [LARGE SCALE GENOMIC DNA]</scope>
</reference>
<dbReference type="Gene3D" id="2.70.50.80">
    <property type="match status" value="1"/>
</dbReference>
<dbReference type="SUPFAM" id="SSF54518">
    <property type="entry name" value="Tubby C-terminal domain-like"/>
    <property type="match status" value="1"/>
</dbReference>
<organism evidence="14 15">
    <name type="scientific">Chelonia mydas</name>
    <name type="common">Green sea-turtle</name>
    <name type="synonym">Chelonia agassizi</name>
    <dbReference type="NCBI Taxonomy" id="8469"/>
    <lineage>
        <taxon>Eukaryota</taxon>
        <taxon>Metazoa</taxon>
        <taxon>Chordata</taxon>
        <taxon>Craniata</taxon>
        <taxon>Vertebrata</taxon>
        <taxon>Euteleostomi</taxon>
        <taxon>Archelosauria</taxon>
        <taxon>Testudinata</taxon>
        <taxon>Testudines</taxon>
        <taxon>Cryptodira</taxon>
        <taxon>Durocryptodira</taxon>
        <taxon>Americhelydia</taxon>
        <taxon>Chelonioidea</taxon>
        <taxon>Cheloniidae</taxon>
        <taxon>Chelonia</taxon>
    </lineage>
</organism>
<name>M7BP62_CHEMY</name>
<evidence type="ECO:0000256" key="8">
    <source>
        <dbReference type="ARBA" id="ARBA00023125"/>
    </source>
</evidence>
<evidence type="ECO:0000259" key="13">
    <source>
        <dbReference type="PROSITE" id="PS51088"/>
    </source>
</evidence>
<dbReference type="AlphaFoldDB" id="M7BP62"/>
<evidence type="ECO:0000256" key="1">
    <source>
        <dbReference type="ARBA" id="ARBA00004123"/>
    </source>
</evidence>
<feature type="compositionally biased region" description="Polar residues" evidence="12">
    <location>
        <begin position="468"/>
        <end position="482"/>
    </location>
</feature>
<dbReference type="GO" id="GO:0005737">
    <property type="term" value="C:cytoplasm"/>
    <property type="evidence" value="ECO:0007669"/>
    <property type="project" value="UniProtKB-SubCell"/>
</dbReference>
<gene>
    <name evidence="14" type="ORF">UY3_03080</name>
</gene>
<dbReference type="GO" id="GO:0005576">
    <property type="term" value="C:extracellular region"/>
    <property type="evidence" value="ECO:0007669"/>
    <property type="project" value="UniProtKB-SubCell"/>
</dbReference>
<dbReference type="GO" id="GO:0035329">
    <property type="term" value="P:hippo signaling"/>
    <property type="evidence" value="ECO:0007669"/>
    <property type="project" value="TreeGrafter"/>
</dbReference>
<comment type="subcellular location">
    <subcellularLocation>
        <location evidence="2">Cytoplasm</location>
    </subcellularLocation>
    <subcellularLocation>
        <location evidence="1">Nucleus</location>
    </subcellularLocation>
    <subcellularLocation>
        <location evidence="3">Secreted</location>
    </subcellularLocation>
</comment>
<dbReference type="Pfam" id="PF16322">
    <property type="entry name" value="Tub_N"/>
    <property type="match status" value="1"/>
</dbReference>
<dbReference type="GO" id="GO:0000978">
    <property type="term" value="F:RNA polymerase II cis-regulatory region sequence-specific DNA binding"/>
    <property type="evidence" value="ECO:0007669"/>
    <property type="project" value="TreeGrafter"/>
</dbReference>
<feature type="region of interest" description="Disordered" evidence="12">
    <location>
        <begin position="468"/>
        <end position="495"/>
    </location>
</feature>
<feature type="domain" description="TEA" evidence="13">
    <location>
        <begin position="492"/>
        <end position="568"/>
    </location>
</feature>
<feature type="region of interest" description="Disordered" evidence="12">
    <location>
        <begin position="113"/>
        <end position="188"/>
    </location>
</feature>
<sequence>MWLFVLPSHPLFLLQRALLEKKQRKKRLEPLMVQPNPEAKLRRSKPKGCEEQTPLVETHTPFHSDVVLHGIDGPAAFLKPEVQDLGTKLQILSVGSSTTEDDADQDNDEETLIDRAAKPDLQEILQKRGISGSLNFDEDTEEEEEAGKRSRSRSPYSESERPSSATSQKSATDTGASCSASPESDAQLGEVENLEEFALRPAPRGITVKCRITRDKKGMDRGLFPTYYMHLERDDNRKTFLLAGRKRKKSKTSNYLISIDPTDLSREGESFIGKLRSNLMGTKFTVYDHGVSPIKAQGLVEKAHTRQELAAICYETNVLGFKGPRKMSVIIPGMNMKHKRIPIRPRNEHESLLSKWQNKNLENLIELHNKAPVWNDDTQSYVLNFHGRVTQASVKNFQIVHENDPDYIVMQFGRVAEDVFTLDYNYPLCALQAFAIGLSSFDSKLACFVAASPIGALEFLAGTITSNEWSSPTSPEGSNDSGGSEALDKPIDNDAEGVWSPDIEQSFQEALAIYPPCGRRKIILSDEGKMYGRNELIARYIKLRTGKTRTRKQVSSHIQVLARRKAREIQAKLKDQAAKDKAMQSMATMSSAQIISATAFHSKMVLPGLPRPAYPAVSGYNKHLFVHIGQSSPSYSDPYLEAVDIRQIYDKFPEKKGGLKELFEKGPPNAFFLVKFWADLNTNIEDESRSFYGVSSQYESPENMIITCSTKVCSFGKQVVEKVETEYAHYENGHYSYRIHRSPLCEYMINFIHKLKHLPEKYMMNSVLENFTILQVVTNRDTQETLLCIAYVFEVSASEHGAQHHIYRLVKD</sequence>
<dbReference type="PROSITE" id="PS00554">
    <property type="entry name" value="TEA_1"/>
    <property type="match status" value="1"/>
</dbReference>
<proteinExistence type="inferred from homology"/>
<dbReference type="PANTHER" id="PTHR11834:SF2">
    <property type="entry name" value="TRANSCRIPTIONAL ENHANCER FACTOR TEF-3"/>
    <property type="match status" value="1"/>
</dbReference>
<dbReference type="Pfam" id="PF01285">
    <property type="entry name" value="TEA"/>
    <property type="match status" value="1"/>
</dbReference>
<dbReference type="EMBL" id="KB515918">
    <property type="protein sequence ID" value="EMP39696.1"/>
    <property type="molecule type" value="Genomic_DNA"/>
</dbReference>
<dbReference type="InterPro" id="IPR050937">
    <property type="entry name" value="TEC1_TEAD_TF"/>
</dbReference>
<dbReference type="Proteomes" id="UP000031443">
    <property type="component" value="Unassembled WGS sequence"/>
</dbReference>
<keyword evidence="8" id="KW-0238">DNA-binding</keyword>
<dbReference type="Gene3D" id="6.10.20.40">
    <property type="entry name" value="TEA/ATTS domain"/>
    <property type="match status" value="1"/>
</dbReference>
<dbReference type="Gene3D" id="3.20.90.10">
    <property type="entry name" value="Tubby Protein, Chain A"/>
    <property type="match status" value="1"/>
</dbReference>
<dbReference type="PRINTS" id="PR00065">
    <property type="entry name" value="TEADOMAIN"/>
</dbReference>
<evidence type="ECO:0000256" key="3">
    <source>
        <dbReference type="ARBA" id="ARBA00004613"/>
    </source>
</evidence>
<dbReference type="PANTHER" id="PTHR11834">
    <property type="entry name" value="TRANSCRIPTIONAL ENHANCER FACTOR TEF RELATED"/>
    <property type="match status" value="1"/>
</dbReference>